<evidence type="ECO:0000313" key="5">
    <source>
        <dbReference type="Proteomes" id="UP000279307"/>
    </source>
</evidence>
<gene>
    <name evidence="4" type="ORF">DMN91_011382</name>
</gene>
<dbReference type="Gene3D" id="3.30.70.270">
    <property type="match status" value="1"/>
</dbReference>
<name>A0A3L8D5X0_OOCBI</name>
<evidence type="ECO:0000259" key="2">
    <source>
        <dbReference type="PROSITE" id="PS50878"/>
    </source>
</evidence>
<accession>A0A3L8D5X0</accession>
<dbReference type="InterPro" id="IPR044068">
    <property type="entry name" value="CB"/>
</dbReference>
<proteinExistence type="predicted"/>
<evidence type="ECO:0000259" key="3">
    <source>
        <dbReference type="PROSITE" id="PS51900"/>
    </source>
</evidence>
<dbReference type="InterPro" id="IPR043128">
    <property type="entry name" value="Rev_trsase/Diguanyl_cyclase"/>
</dbReference>
<dbReference type="SUPFAM" id="SSF47823">
    <property type="entry name" value="lambda integrase-like, N-terminal domain"/>
    <property type="match status" value="1"/>
</dbReference>
<reference evidence="4 5" key="1">
    <citation type="journal article" date="2018" name="Genome Res.">
        <title>The genomic architecture and molecular evolution of ant odorant receptors.</title>
        <authorList>
            <person name="McKenzie S.K."/>
            <person name="Kronauer D.J.C."/>
        </authorList>
    </citation>
    <scope>NUCLEOTIDE SEQUENCE [LARGE SCALE GENOMIC DNA]</scope>
    <source>
        <strain evidence="4">Clonal line C1</strain>
    </source>
</reference>
<dbReference type="PANTHER" id="PTHR33050">
    <property type="entry name" value="REVERSE TRANSCRIPTASE DOMAIN-CONTAINING PROTEIN"/>
    <property type="match status" value="1"/>
</dbReference>
<dbReference type="PROSITE" id="PS50878">
    <property type="entry name" value="RT_POL"/>
    <property type="match status" value="1"/>
</dbReference>
<dbReference type="CDD" id="cd09275">
    <property type="entry name" value="RNase_HI_RT_DIRS1"/>
    <property type="match status" value="1"/>
</dbReference>
<dbReference type="PROSITE" id="PS51900">
    <property type="entry name" value="CB"/>
    <property type="match status" value="1"/>
</dbReference>
<dbReference type="PANTHER" id="PTHR33050:SF7">
    <property type="entry name" value="RIBONUCLEASE H"/>
    <property type="match status" value="1"/>
</dbReference>
<evidence type="ECO:0008006" key="6">
    <source>
        <dbReference type="Google" id="ProtNLM"/>
    </source>
</evidence>
<dbReference type="EMBL" id="QOIP01000012">
    <property type="protein sequence ID" value="RLU15629.1"/>
    <property type="molecule type" value="Genomic_DNA"/>
</dbReference>
<dbReference type="InterPro" id="IPR000477">
    <property type="entry name" value="RT_dom"/>
</dbReference>
<dbReference type="OrthoDB" id="7701645at2759"/>
<protein>
    <recommendedName>
        <fullName evidence="6">Reverse transcriptase domain-containing protein</fullName>
    </recommendedName>
</protein>
<evidence type="ECO:0000256" key="1">
    <source>
        <dbReference type="ARBA" id="ARBA00023125"/>
    </source>
</evidence>
<dbReference type="InterPro" id="IPR010998">
    <property type="entry name" value="Integrase_recombinase_N"/>
</dbReference>
<dbReference type="Gene3D" id="3.30.420.10">
    <property type="entry name" value="Ribonuclease H-like superfamily/Ribonuclease H"/>
    <property type="match status" value="1"/>
</dbReference>
<dbReference type="GO" id="GO:0003677">
    <property type="term" value="F:DNA binding"/>
    <property type="evidence" value="ECO:0007669"/>
    <property type="project" value="UniProtKB-KW"/>
</dbReference>
<dbReference type="AlphaFoldDB" id="A0A3L8D5X0"/>
<dbReference type="InterPro" id="IPR052055">
    <property type="entry name" value="Hepadnavirus_pol/RT"/>
</dbReference>
<dbReference type="Gene3D" id="1.10.150.130">
    <property type="match status" value="1"/>
</dbReference>
<organism evidence="4 5">
    <name type="scientific">Ooceraea biroi</name>
    <name type="common">Clonal raider ant</name>
    <name type="synonym">Cerapachys biroi</name>
    <dbReference type="NCBI Taxonomy" id="2015173"/>
    <lineage>
        <taxon>Eukaryota</taxon>
        <taxon>Metazoa</taxon>
        <taxon>Ecdysozoa</taxon>
        <taxon>Arthropoda</taxon>
        <taxon>Hexapoda</taxon>
        <taxon>Insecta</taxon>
        <taxon>Pterygota</taxon>
        <taxon>Neoptera</taxon>
        <taxon>Endopterygota</taxon>
        <taxon>Hymenoptera</taxon>
        <taxon>Apocrita</taxon>
        <taxon>Aculeata</taxon>
        <taxon>Formicoidea</taxon>
        <taxon>Formicidae</taxon>
        <taxon>Dorylinae</taxon>
        <taxon>Ooceraea</taxon>
    </lineage>
</organism>
<dbReference type="InterPro" id="IPR036397">
    <property type="entry name" value="RNaseH_sf"/>
</dbReference>
<comment type="caution">
    <text evidence="4">The sequence shown here is derived from an EMBL/GenBank/DDBJ whole genome shotgun (WGS) entry which is preliminary data.</text>
</comment>
<sequence length="448" mass="51661">MQDLRTALKLVLQDYFMASLDLQDALCTSPYVFTKIMRPVMASLREQGFISVDYLDDILLIGKNHDECYKNVQEKKLNILNMLRKTVNKSKVTIRDFAQLIGTLVAACPGVQYGWAHIKTLEREKELALILNGRNYEDKISLSVGTRSQFDWWERNLPNAFSNFRKDAADTVVFTDASTSGWGAVLENKKIHGFWSGKEKQEHINLLELKAVWLALLSFEAELRNCHVLLRVDNTTAISYINRMRGIKYQKFNLIATRIWRWAEKNNVWLHAEHISSNQNSIADRLSRLKNLGTEWELADYAFNEIINTFGFPEIDLFATGFNTISKIALITLQVDDTSNGAAPYTTIRHCLREAYLRRNLSTDCIEILIASLSDNTLKQYNSALRRWWNFCMEKTQDPFVITTSDLLEFLTDLFRQGTSYGSLTHTGVQFRYCHLTRLERIPLLVVS</sequence>
<dbReference type="Proteomes" id="UP000279307">
    <property type="component" value="Chromosome 12"/>
</dbReference>
<dbReference type="InterPro" id="IPR043502">
    <property type="entry name" value="DNA/RNA_pol_sf"/>
</dbReference>
<dbReference type="GO" id="GO:0071897">
    <property type="term" value="P:DNA biosynthetic process"/>
    <property type="evidence" value="ECO:0007669"/>
    <property type="project" value="UniProtKB-ARBA"/>
</dbReference>
<keyword evidence="1" id="KW-0238">DNA-binding</keyword>
<dbReference type="SUPFAM" id="SSF56672">
    <property type="entry name" value="DNA/RNA polymerases"/>
    <property type="match status" value="1"/>
</dbReference>
<feature type="domain" description="Reverse transcriptase" evidence="2">
    <location>
        <begin position="1"/>
        <end position="105"/>
    </location>
</feature>
<feature type="domain" description="Core-binding (CB)" evidence="3">
    <location>
        <begin position="360"/>
        <end position="448"/>
    </location>
</feature>
<evidence type="ECO:0000313" key="4">
    <source>
        <dbReference type="EMBL" id="RLU15629.1"/>
    </source>
</evidence>